<protein>
    <submittedName>
        <fullName evidence="1">Uncharacterized protein</fullName>
    </submittedName>
</protein>
<dbReference type="AlphaFoldDB" id="A0A917BU73"/>
<organism evidence="1 2">
    <name type="scientific">Terasakiella brassicae</name>
    <dbReference type="NCBI Taxonomy" id="1634917"/>
    <lineage>
        <taxon>Bacteria</taxon>
        <taxon>Pseudomonadati</taxon>
        <taxon>Pseudomonadota</taxon>
        <taxon>Alphaproteobacteria</taxon>
        <taxon>Rhodospirillales</taxon>
        <taxon>Terasakiellaceae</taxon>
        <taxon>Terasakiella</taxon>
    </lineage>
</organism>
<evidence type="ECO:0000313" key="1">
    <source>
        <dbReference type="EMBL" id="GGF56883.1"/>
    </source>
</evidence>
<keyword evidence="2" id="KW-1185">Reference proteome</keyword>
<dbReference type="Proteomes" id="UP000632498">
    <property type="component" value="Unassembled WGS sequence"/>
</dbReference>
<dbReference type="EMBL" id="BMHV01000004">
    <property type="protein sequence ID" value="GGF56883.1"/>
    <property type="molecule type" value="Genomic_DNA"/>
</dbReference>
<dbReference type="RefSeq" id="WP_188661866.1">
    <property type="nucleotide sequence ID" value="NZ_BMHV01000004.1"/>
</dbReference>
<evidence type="ECO:0000313" key="2">
    <source>
        <dbReference type="Proteomes" id="UP000632498"/>
    </source>
</evidence>
<gene>
    <name evidence="1" type="ORF">GCM10011332_07910</name>
</gene>
<proteinExistence type="predicted"/>
<sequence length="46" mass="5014">MKAFSKFLLILILLVLGGAGVFLATWDIPAPTSPVSKTLPDDRFPR</sequence>
<comment type="caution">
    <text evidence="1">The sequence shown here is derived from an EMBL/GenBank/DDBJ whole genome shotgun (WGS) entry which is preliminary data.</text>
</comment>
<name>A0A917BU73_9PROT</name>
<reference evidence="1" key="2">
    <citation type="submission" date="2020-09" db="EMBL/GenBank/DDBJ databases">
        <authorList>
            <person name="Sun Q."/>
            <person name="Zhou Y."/>
        </authorList>
    </citation>
    <scope>NUCLEOTIDE SEQUENCE</scope>
    <source>
        <strain evidence="1">CGMCC 1.15254</strain>
    </source>
</reference>
<reference evidence="1" key="1">
    <citation type="journal article" date="2014" name="Int. J. Syst. Evol. Microbiol.">
        <title>Complete genome sequence of Corynebacterium casei LMG S-19264T (=DSM 44701T), isolated from a smear-ripened cheese.</title>
        <authorList>
            <consortium name="US DOE Joint Genome Institute (JGI-PGF)"/>
            <person name="Walter F."/>
            <person name="Albersmeier A."/>
            <person name="Kalinowski J."/>
            <person name="Ruckert C."/>
        </authorList>
    </citation>
    <scope>NUCLEOTIDE SEQUENCE</scope>
    <source>
        <strain evidence="1">CGMCC 1.15254</strain>
    </source>
</reference>
<accession>A0A917BU73</accession>